<reference evidence="3 4" key="1">
    <citation type="submission" date="2024-03" db="EMBL/GenBank/DDBJ databases">
        <title>A high-quality draft genome sequence of Diaporthe vaccinii, a causative agent of upright dieback and viscid rot disease in cranberry plants.</title>
        <authorList>
            <person name="Sarrasin M."/>
            <person name="Lang B.F."/>
            <person name="Burger G."/>
        </authorList>
    </citation>
    <scope>NUCLEOTIDE SEQUENCE [LARGE SCALE GENOMIC DNA]</scope>
    <source>
        <strain evidence="3 4">IS7</strain>
    </source>
</reference>
<dbReference type="SMART" id="SM00382">
    <property type="entry name" value="AAA"/>
    <property type="match status" value="1"/>
</dbReference>
<feature type="region of interest" description="Disordered" evidence="1">
    <location>
        <begin position="1"/>
        <end position="65"/>
    </location>
</feature>
<dbReference type="Pfam" id="PF22942">
    <property type="entry name" value="DUF7025"/>
    <property type="match status" value="1"/>
</dbReference>
<dbReference type="PANTHER" id="PTHR46411:SF4">
    <property type="entry name" value="AAA+ ATPASE DOMAIN-CONTAINING PROTEIN"/>
    <property type="match status" value="1"/>
</dbReference>
<accession>A0ABR4FCN9</accession>
<comment type="caution">
    <text evidence="3">The sequence shown here is derived from an EMBL/GenBank/DDBJ whole genome shotgun (WGS) entry which is preliminary data.</text>
</comment>
<dbReference type="InterPro" id="IPR054289">
    <property type="entry name" value="DUF7025"/>
</dbReference>
<evidence type="ECO:0000256" key="1">
    <source>
        <dbReference type="SAM" id="MobiDB-lite"/>
    </source>
</evidence>
<dbReference type="Pfam" id="PF23232">
    <property type="entry name" value="AAA_lid_13"/>
    <property type="match status" value="1"/>
</dbReference>
<dbReference type="Pfam" id="PF00004">
    <property type="entry name" value="AAA"/>
    <property type="match status" value="1"/>
</dbReference>
<dbReference type="InterPro" id="IPR027417">
    <property type="entry name" value="P-loop_NTPase"/>
</dbReference>
<dbReference type="EMBL" id="JBAWTH010000003">
    <property type="protein sequence ID" value="KAL2292460.1"/>
    <property type="molecule type" value="Genomic_DNA"/>
</dbReference>
<evidence type="ECO:0000259" key="2">
    <source>
        <dbReference type="SMART" id="SM00382"/>
    </source>
</evidence>
<dbReference type="InterPro" id="IPR003593">
    <property type="entry name" value="AAA+_ATPase"/>
</dbReference>
<dbReference type="SUPFAM" id="SSF52540">
    <property type="entry name" value="P-loop containing nucleoside triphosphate hydrolases"/>
    <property type="match status" value="1"/>
</dbReference>
<proteinExistence type="predicted"/>
<evidence type="ECO:0000313" key="3">
    <source>
        <dbReference type="EMBL" id="KAL2292460.1"/>
    </source>
</evidence>
<protein>
    <recommendedName>
        <fullName evidence="2">AAA+ ATPase domain-containing protein</fullName>
    </recommendedName>
</protein>
<dbReference type="Proteomes" id="UP001600888">
    <property type="component" value="Unassembled WGS sequence"/>
</dbReference>
<keyword evidence="4" id="KW-1185">Reference proteome</keyword>
<dbReference type="PANTHER" id="PTHR46411">
    <property type="entry name" value="FAMILY ATPASE, PUTATIVE-RELATED"/>
    <property type="match status" value="1"/>
</dbReference>
<name>A0ABR4FCN9_9PEZI</name>
<dbReference type="CDD" id="cd19481">
    <property type="entry name" value="RecA-like_protease"/>
    <property type="match status" value="1"/>
</dbReference>
<feature type="compositionally biased region" description="Polar residues" evidence="1">
    <location>
        <begin position="1"/>
        <end position="17"/>
    </location>
</feature>
<feature type="domain" description="AAA+ ATPase" evidence="2">
    <location>
        <begin position="520"/>
        <end position="647"/>
    </location>
</feature>
<dbReference type="Gene3D" id="3.40.50.300">
    <property type="entry name" value="P-loop containing nucleotide triphosphate hydrolases"/>
    <property type="match status" value="1"/>
</dbReference>
<gene>
    <name evidence="3" type="ORF">FJTKL_09431</name>
</gene>
<evidence type="ECO:0000313" key="4">
    <source>
        <dbReference type="Proteomes" id="UP001600888"/>
    </source>
</evidence>
<sequence length="760" mass="87758">MLCHTSHNTSRLSCTKMTTEHGEPALSDLLSSSAKPEGMIGTSKQEIDPSPEVKGLEENESSQCQSRIRYRTELRHRVTGDLIHRTDSDKPQQRELENQDNQPIFELITRYETGGSKLEQDREALKEPSAGQNLDSAPSYSLKIYSPAILNALRSVVQYYPSQDLSGSTIEVKWPYPILVHHYDALQQFKANCDAKDPNELCAREKDASAHITELLTFLDKNIMERVRAEEERLEEGFHTFENLWIIFKPGSTAVFRNLHSEWKAMVISHVIGGIYQTLTTPWKVIGWHLEFDGKYLGRRSYEMNIYPFDGEISWKGDKIFIHDRDRIEDNEAESLISYGRMYCDLLMKQCRHHTGRSVIHPYNEIDGLVMADLETFYATTNTRRPTLLQDSDCRKFYSDCTCRICQEKTAAGEGEVKSIFDDYNSILPSEASDLSRHMYLLCPRELPAFVFKWRTWQWLHVKNFSVPEFQNDMIEDLVMDQARVKMLKALAKSYIRVNKRGNPIEHEPWAADFVKGKGNGLIFLLHGKPGVGKTVTAESIAEYTKRPLMIITSSDIGTNPSIVEANLTRSFKLAKSWGAVLLIDEADVFMERRGPADLERNSLVAGFLRALEFYDGILFLTTNRIGAFDDAFISRIHVQLFYPDFTDDERQQVWMTFMQKLTKDRGKFMRISMDAKDYIRGNEVRSVKWNGREIRNAFQTAVSLAEYEDERDEEGKILLTDEHLRSVVELSRDFKEYLSKLHKGDEEKRALRRYERLDT</sequence>
<dbReference type="InterPro" id="IPR056599">
    <property type="entry name" value="AAA_lid_fung"/>
</dbReference>
<dbReference type="InterPro" id="IPR003959">
    <property type="entry name" value="ATPase_AAA_core"/>
</dbReference>
<organism evidence="3 4">
    <name type="scientific">Diaporthe vaccinii</name>
    <dbReference type="NCBI Taxonomy" id="105482"/>
    <lineage>
        <taxon>Eukaryota</taxon>
        <taxon>Fungi</taxon>
        <taxon>Dikarya</taxon>
        <taxon>Ascomycota</taxon>
        <taxon>Pezizomycotina</taxon>
        <taxon>Sordariomycetes</taxon>
        <taxon>Sordariomycetidae</taxon>
        <taxon>Diaporthales</taxon>
        <taxon>Diaporthaceae</taxon>
        <taxon>Diaporthe</taxon>
        <taxon>Diaporthe eres species complex</taxon>
    </lineage>
</organism>